<accession>A0ABR3SRE9</accession>
<dbReference type="Proteomes" id="UP001521116">
    <property type="component" value="Unassembled WGS sequence"/>
</dbReference>
<organism evidence="1 2">
    <name type="scientific">Neofusicoccum ribis</name>
    <dbReference type="NCBI Taxonomy" id="45134"/>
    <lineage>
        <taxon>Eukaryota</taxon>
        <taxon>Fungi</taxon>
        <taxon>Dikarya</taxon>
        <taxon>Ascomycota</taxon>
        <taxon>Pezizomycotina</taxon>
        <taxon>Dothideomycetes</taxon>
        <taxon>Dothideomycetes incertae sedis</taxon>
        <taxon>Botryosphaeriales</taxon>
        <taxon>Botryosphaeriaceae</taxon>
        <taxon>Neofusicoccum</taxon>
    </lineage>
</organism>
<dbReference type="PANTHER" id="PTHR38797:SF4">
    <property type="entry name" value="NUCLEAR PORE COMPLEX PROTEIN NUP85"/>
    <property type="match status" value="1"/>
</dbReference>
<comment type="caution">
    <text evidence="1">The sequence shown here is derived from an EMBL/GenBank/DDBJ whole genome shotgun (WGS) entry which is preliminary data.</text>
</comment>
<keyword evidence="2" id="KW-1185">Reference proteome</keyword>
<reference evidence="1 2" key="1">
    <citation type="submission" date="2024-02" db="EMBL/GenBank/DDBJ databases">
        <title>De novo assembly and annotation of 12 fungi associated with fruit tree decline syndrome in Ontario, Canada.</title>
        <authorList>
            <person name="Sulman M."/>
            <person name="Ellouze W."/>
            <person name="Ilyukhin E."/>
        </authorList>
    </citation>
    <scope>NUCLEOTIDE SEQUENCE [LARGE SCALE GENOMIC DNA]</scope>
    <source>
        <strain evidence="1 2">M1-105</strain>
    </source>
</reference>
<gene>
    <name evidence="1" type="ORF">SLS56_006490</name>
</gene>
<dbReference type="InterPro" id="IPR022085">
    <property type="entry name" value="OpdG"/>
</dbReference>
<name>A0ABR3SRE9_9PEZI</name>
<protein>
    <submittedName>
        <fullName evidence="1">Uncharacterized protein</fullName>
    </submittedName>
</protein>
<dbReference type="Pfam" id="PF12311">
    <property type="entry name" value="DUF3632"/>
    <property type="match status" value="1"/>
</dbReference>
<dbReference type="InterPro" id="IPR053204">
    <property type="entry name" value="Oxopyrrolidines_Biosynth-assoc"/>
</dbReference>
<evidence type="ECO:0000313" key="1">
    <source>
        <dbReference type="EMBL" id="KAL1627251.1"/>
    </source>
</evidence>
<dbReference type="PANTHER" id="PTHR38797">
    <property type="entry name" value="NUCLEAR PORE COMPLEX PROTEIN NUP85-RELATED"/>
    <property type="match status" value="1"/>
</dbReference>
<dbReference type="EMBL" id="JAJVDC020000074">
    <property type="protein sequence ID" value="KAL1627251.1"/>
    <property type="molecule type" value="Genomic_DNA"/>
</dbReference>
<evidence type="ECO:0000313" key="2">
    <source>
        <dbReference type="Proteomes" id="UP001521116"/>
    </source>
</evidence>
<sequence length="277" mass="31127">MTESWFQSKIAVDYGALHVHTDPLHQLFSGNISSETAAEHIISGNLKRQDDTAWRLWNLLFDAAAELPQHHETIIEVVLAIQAKHDNATDDPGLAEWMTEFPSDWRDRHGSLWSSREGNLGKPAQQNADISLPGAAEQYSHFNAFSAKLLSSPFRPGVKVKPLAWSEFKGLLESPPESYDGGSRRPLNDDERRKMLLIDVVGAAQWALYASDTLRNAEDVPDCGVRYLHAQEGLWKGSEGFTLERWEFWKDRFQNLVDAGKLDASTDEIVKQAVGKM</sequence>
<proteinExistence type="predicted"/>